<comment type="caution">
    <text evidence="3">The sequence shown here is derived from an EMBL/GenBank/DDBJ whole genome shotgun (WGS) entry which is preliminary data.</text>
</comment>
<proteinExistence type="predicted"/>
<dbReference type="InterPro" id="IPR059000">
    <property type="entry name" value="ATPase_P-type_domA"/>
</dbReference>
<feature type="compositionally biased region" description="Gly residues" evidence="1">
    <location>
        <begin position="157"/>
        <end position="167"/>
    </location>
</feature>
<name>A0ABD3SBI0_9STRA</name>
<feature type="region of interest" description="Disordered" evidence="1">
    <location>
        <begin position="23"/>
        <end position="43"/>
    </location>
</feature>
<dbReference type="Gene3D" id="2.70.150.10">
    <property type="entry name" value="Calcium-transporting ATPase, cytoplasmic transduction domain A"/>
    <property type="match status" value="1"/>
</dbReference>
<feature type="domain" description="P-type ATPase A" evidence="2">
    <location>
        <begin position="79"/>
        <end position="129"/>
    </location>
</feature>
<feature type="region of interest" description="Disordered" evidence="1">
    <location>
        <begin position="129"/>
        <end position="180"/>
    </location>
</feature>
<gene>
    <name evidence="3" type="ORF">ACHAXA_008416</name>
</gene>
<organism evidence="3 4">
    <name type="scientific">Cyclostephanos tholiformis</name>
    <dbReference type="NCBI Taxonomy" id="382380"/>
    <lineage>
        <taxon>Eukaryota</taxon>
        <taxon>Sar</taxon>
        <taxon>Stramenopiles</taxon>
        <taxon>Ochrophyta</taxon>
        <taxon>Bacillariophyta</taxon>
        <taxon>Coscinodiscophyceae</taxon>
        <taxon>Thalassiosirophycidae</taxon>
        <taxon>Stephanodiscales</taxon>
        <taxon>Stephanodiscaceae</taxon>
        <taxon>Cyclostephanos</taxon>
    </lineage>
</organism>
<keyword evidence="4" id="KW-1185">Reference proteome</keyword>
<reference evidence="3 4" key="1">
    <citation type="submission" date="2024-10" db="EMBL/GenBank/DDBJ databases">
        <title>Updated reference genomes for cyclostephanoid diatoms.</title>
        <authorList>
            <person name="Roberts W.R."/>
            <person name="Alverson A.J."/>
        </authorList>
    </citation>
    <scope>NUCLEOTIDE SEQUENCE [LARGE SCALE GENOMIC DNA]</scope>
    <source>
        <strain evidence="3 4">AJA228-03</strain>
    </source>
</reference>
<dbReference type="EMBL" id="JALLPB020000080">
    <property type="protein sequence ID" value="KAL3821882.1"/>
    <property type="molecule type" value="Genomic_DNA"/>
</dbReference>
<evidence type="ECO:0000313" key="3">
    <source>
        <dbReference type="EMBL" id="KAL3821882.1"/>
    </source>
</evidence>
<evidence type="ECO:0000259" key="2">
    <source>
        <dbReference type="Pfam" id="PF00122"/>
    </source>
</evidence>
<dbReference type="InterPro" id="IPR008250">
    <property type="entry name" value="ATPase_P-typ_transduc_dom_A_sf"/>
</dbReference>
<accession>A0ABD3SBI0</accession>
<feature type="compositionally biased region" description="Acidic residues" evidence="1">
    <location>
        <begin position="134"/>
        <end position="149"/>
    </location>
</feature>
<dbReference type="AlphaFoldDB" id="A0ABD3SBI0"/>
<evidence type="ECO:0000313" key="4">
    <source>
        <dbReference type="Proteomes" id="UP001530377"/>
    </source>
</evidence>
<sequence>MVITTTQRDILARLNVDVSTGLSTSEASSRRRRTGSIGSNGGGGGANIVRPPINCPKWICCLLPCIGRAPSMRRFRLVQPDDAELLRDSNWVRYDHGGVVIGDVLRLVEGDVVPADCLVIGLGMGRIDDTSVANDDDDDDDDDDEDDSDVLANNAGGVDGGGRGGGGTRDDYYDRDHDDDDDEITVDARLVTGECRPTRIRRRRNGTVGGCDGGGGLTILYYGSRVLSGSCVAVAIATGERVTLSKLIRAGRWPPSMDLSEEVREMARMENENATTVPL</sequence>
<dbReference type="Proteomes" id="UP001530377">
    <property type="component" value="Unassembled WGS sequence"/>
</dbReference>
<dbReference type="SUPFAM" id="SSF81653">
    <property type="entry name" value="Calcium ATPase, transduction domain A"/>
    <property type="match status" value="1"/>
</dbReference>
<dbReference type="Pfam" id="PF00122">
    <property type="entry name" value="E1-E2_ATPase"/>
    <property type="match status" value="1"/>
</dbReference>
<evidence type="ECO:0000256" key="1">
    <source>
        <dbReference type="SAM" id="MobiDB-lite"/>
    </source>
</evidence>
<protein>
    <recommendedName>
        <fullName evidence="2">P-type ATPase A domain-containing protein</fullName>
    </recommendedName>
</protein>